<dbReference type="GO" id="GO:0003824">
    <property type="term" value="F:catalytic activity"/>
    <property type="evidence" value="ECO:0007669"/>
    <property type="project" value="UniProtKB-ARBA"/>
</dbReference>
<dbReference type="OrthoDB" id="9812260at2"/>
<dbReference type="GO" id="GO:0007165">
    <property type="term" value="P:signal transduction"/>
    <property type="evidence" value="ECO:0007669"/>
    <property type="project" value="UniProtKB-ARBA"/>
</dbReference>
<dbReference type="GO" id="GO:0016020">
    <property type="term" value="C:membrane"/>
    <property type="evidence" value="ECO:0007669"/>
    <property type="project" value="UniProtKB-SubCell"/>
</dbReference>
<accession>A0A0F4PML2</accession>
<dbReference type="SUPFAM" id="SSF55073">
    <property type="entry name" value="Nucleotide cyclase"/>
    <property type="match status" value="1"/>
</dbReference>
<reference evidence="8 9" key="1">
    <citation type="journal article" date="2015" name="BMC Genomics">
        <title>Genome mining reveals unlocked bioactive potential of marine Gram-negative bacteria.</title>
        <authorList>
            <person name="Machado H."/>
            <person name="Sonnenschein E.C."/>
            <person name="Melchiorsen J."/>
            <person name="Gram L."/>
        </authorList>
    </citation>
    <scope>NUCLEOTIDE SEQUENCE [LARGE SCALE GENOMIC DNA]</scope>
    <source>
        <strain evidence="8 9">S3137</strain>
    </source>
</reference>
<dbReference type="InterPro" id="IPR042240">
    <property type="entry name" value="CHASE_sf"/>
</dbReference>
<dbReference type="eggNOG" id="COG3452">
    <property type="taxonomic scope" value="Bacteria"/>
</dbReference>
<dbReference type="eggNOG" id="COG2199">
    <property type="taxonomic scope" value="Bacteria"/>
</dbReference>
<dbReference type="NCBIfam" id="TIGR00254">
    <property type="entry name" value="GGDEF"/>
    <property type="match status" value="1"/>
</dbReference>
<dbReference type="InterPro" id="IPR043128">
    <property type="entry name" value="Rev_trsase/Diguanyl_cyclase"/>
</dbReference>
<feature type="domain" description="GGDEF" evidence="7">
    <location>
        <begin position="315"/>
        <end position="438"/>
    </location>
</feature>
<dbReference type="Proteomes" id="UP000033664">
    <property type="component" value="Unassembled WGS sequence"/>
</dbReference>
<dbReference type="InterPro" id="IPR006189">
    <property type="entry name" value="CHASE_dom"/>
</dbReference>
<evidence type="ECO:0000256" key="5">
    <source>
        <dbReference type="SAM" id="Phobius"/>
    </source>
</evidence>
<evidence type="ECO:0000256" key="1">
    <source>
        <dbReference type="ARBA" id="ARBA00004370"/>
    </source>
</evidence>
<comment type="caution">
    <text evidence="8">The sequence shown here is derived from an EMBL/GenBank/DDBJ whole genome shotgun (WGS) entry which is preliminary data.</text>
</comment>
<keyword evidence="4 5" id="KW-0472">Membrane</keyword>
<dbReference type="CDD" id="cd01949">
    <property type="entry name" value="GGDEF"/>
    <property type="match status" value="1"/>
</dbReference>
<evidence type="ECO:0008006" key="10">
    <source>
        <dbReference type="Google" id="ProtNLM"/>
    </source>
</evidence>
<keyword evidence="2 5" id="KW-0812">Transmembrane</keyword>
<keyword evidence="9" id="KW-1185">Reference proteome</keyword>
<dbReference type="PROSITE" id="PS50839">
    <property type="entry name" value="CHASE"/>
    <property type="match status" value="1"/>
</dbReference>
<dbReference type="Pfam" id="PF03924">
    <property type="entry name" value="CHASE"/>
    <property type="match status" value="1"/>
</dbReference>
<dbReference type="PROSITE" id="PS50887">
    <property type="entry name" value="GGDEF"/>
    <property type="match status" value="1"/>
</dbReference>
<evidence type="ECO:0000256" key="2">
    <source>
        <dbReference type="ARBA" id="ARBA00022692"/>
    </source>
</evidence>
<evidence type="ECO:0000259" key="6">
    <source>
        <dbReference type="PROSITE" id="PS50839"/>
    </source>
</evidence>
<proteinExistence type="predicted"/>
<dbReference type="EMBL" id="JXXZ01000018">
    <property type="protein sequence ID" value="KJY96258.1"/>
    <property type="molecule type" value="Genomic_DNA"/>
</dbReference>
<dbReference type="PANTHER" id="PTHR46663:SF2">
    <property type="entry name" value="GGDEF DOMAIN-CONTAINING PROTEIN"/>
    <property type="match status" value="1"/>
</dbReference>
<evidence type="ECO:0000313" key="8">
    <source>
        <dbReference type="EMBL" id="KJY96258.1"/>
    </source>
</evidence>
<dbReference type="InterPro" id="IPR000160">
    <property type="entry name" value="GGDEF_dom"/>
</dbReference>
<keyword evidence="3 5" id="KW-1133">Transmembrane helix</keyword>
<protein>
    <recommendedName>
        <fullName evidence="10">Sensor domain-containing diguanylate cyclase</fullName>
    </recommendedName>
</protein>
<dbReference type="AlphaFoldDB" id="A0A0F4PML2"/>
<sequence>MISNKSTLLLVTAAVAYIATAAFIVYHVSMVFYDKGEQATQNELRNKVMLIKATIESKLYKELHAIDRLANIVSSDPDKALENWGPVATNVLKKTFYVRNLALAPNDVVTRVFPLEANNKAIGLDYRTKPKQYAGVLAAKEDGFIHITEPVNLVQGGQGILVHFPIYLDYPDNNRYWGVLSIVLDHQRLLMDSKIAHLQDTFILVSSPNQSELFSFGHAHLKASTPASVLEISIPHNSWQLQVYAKPAGAFNSMFYVAVVSGAIISTLVFVILLLLLINYMKARSAALHDPLTNLPNRRFLHEYSAQLDSTQLPPSYAVVCIDLDKFKEANDSYGHACGDAILKEVAWRIKNCIRSSDIAIRYGGDEFLILLTRVTLKSEIPDVVNKIEHAIEAEPIVWDGHNITIPTSIGFADSSEGSNVEATIHLADKRMYENKQR</sequence>
<comment type="subcellular location">
    <subcellularLocation>
        <location evidence="1">Membrane</location>
    </subcellularLocation>
</comment>
<evidence type="ECO:0000259" key="7">
    <source>
        <dbReference type="PROSITE" id="PS50887"/>
    </source>
</evidence>
<dbReference type="SMART" id="SM01079">
    <property type="entry name" value="CHASE"/>
    <property type="match status" value="1"/>
</dbReference>
<evidence type="ECO:0000256" key="4">
    <source>
        <dbReference type="ARBA" id="ARBA00023136"/>
    </source>
</evidence>
<feature type="domain" description="CHASE" evidence="6">
    <location>
        <begin position="108"/>
        <end position="198"/>
    </location>
</feature>
<dbReference type="SMART" id="SM00267">
    <property type="entry name" value="GGDEF"/>
    <property type="match status" value="1"/>
</dbReference>
<gene>
    <name evidence="8" type="ORF">TW72_16965</name>
</gene>
<organism evidence="8 9">
    <name type="scientific">Pseudoalteromonas ruthenica</name>
    <dbReference type="NCBI Taxonomy" id="151081"/>
    <lineage>
        <taxon>Bacteria</taxon>
        <taxon>Pseudomonadati</taxon>
        <taxon>Pseudomonadota</taxon>
        <taxon>Gammaproteobacteria</taxon>
        <taxon>Alteromonadales</taxon>
        <taxon>Pseudoalteromonadaceae</taxon>
        <taxon>Pseudoalteromonas</taxon>
    </lineage>
</organism>
<dbReference type="GeneID" id="58230189"/>
<name>A0A0F4PML2_9GAMM</name>
<evidence type="ECO:0000313" key="9">
    <source>
        <dbReference type="Proteomes" id="UP000033664"/>
    </source>
</evidence>
<dbReference type="Gene3D" id="3.30.70.270">
    <property type="match status" value="1"/>
</dbReference>
<feature type="transmembrane region" description="Helical" evidence="5">
    <location>
        <begin position="254"/>
        <end position="278"/>
    </location>
</feature>
<dbReference type="PATRIC" id="fig|151081.8.peg.2481"/>
<dbReference type="InterPro" id="IPR052163">
    <property type="entry name" value="DGC-Regulatory_Protein"/>
</dbReference>
<evidence type="ECO:0000256" key="3">
    <source>
        <dbReference type="ARBA" id="ARBA00022989"/>
    </source>
</evidence>
<dbReference type="Pfam" id="PF00990">
    <property type="entry name" value="GGDEF"/>
    <property type="match status" value="1"/>
</dbReference>
<dbReference type="RefSeq" id="WP_045979774.1">
    <property type="nucleotide sequence ID" value="NZ_CP023396.1"/>
</dbReference>
<dbReference type="Gene3D" id="3.30.450.350">
    <property type="entry name" value="CHASE domain"/>
    <property type="match status" value="1"/>
</dbReference>
<dbReference type="InterPro" id="IPR029787">
    <property type="entry name" value="Nucleotide_cyclase"/>
</dbReference>
<dbReference type="PANTHER" id="PTHR46663">
    <property type="entry name" value="DIGUANYLATE CYCLASE DGCT-RELATED"/>
    <property type="match status" value="1"/>
</dbReference>